<dbReference type="EMBL" id="FOVM01000001">
    <property type="protein sequence ID" value="SFN42374.1"/>
    <property type="molecule type" value="Genomic_DNA"/>
</dbReference>
<name>A0A1I4YWH9_9MICO</name>
<dbReference type="Gene3D" id="1.20.58.300">
    <property type="entry name" value="FlgN-like"/>
    <property type="match status" value="1"/>
</dbReference>
<dbReference type="RefSeq" id="WP_245762346.1">
    <property type="nucleotide sequence ID" value="NZ_FOVM01000001.1"/>
</dbReference>
<evidence type="ECO:0000313" key="2">
    <source>
        <dbReference type="EMBL" id="SFN42374.1"/>
    </source>
</evidence>
<protein>
    <submittedName>
        <fullName evidence="2">FlgN protein</fullName>
    </submittedName>
</protein>
<dbReference type="InterPro" id="IPR007809">
    <property type="entry name" value="FlgN-like"/>
</dbReference>
<proteinExistence type="predicted"/>
<dbReference type="GO" id="GO:0044780">
    <property type="term" value="P:bacterial-type flagellum assembly"/>
    <property type="evidence" value="ECO:0007669"/>
    <property type="project" value="InterPro"/>
</dbReference>
<dbReference type="AlphaFoldDB" id="A0A1I4YWH9"/>
<reference evidence="3" key="1">
    <citation type="submission" date="2016-10" db="EMBL/GenBank/DDBJ databases">
        <authorList>
            <person name="Varghese N."/>
            <person name="Submissions S."/>
        </authorList>
    </citation>
    <scope>NUCLEOTIDE SEQUENCE [LARGE SCALE GENOMIC DNA]</scope>
    <source>
        <strain evidence="3">CGMCC 1.11101</strain>
    </source>
</reference>
<dbReference type="InterPro" id="IPR036679">
    <property type="entry name" value="FlgN-like_sf"/>
</dbReference>
<gene>
    <name evidence="2" type="ORF">SAMN05216219_0568</name>
</gene>
<dbReference type="STRING" id="995034.SAMN05216219_0568"/>
<organism evidence="2 3">
    <name type="scientific">Mycetocola miduiensis</name>
    <dbReference type="NCBI Taxonomy" id="995034"/>
    <lineage>
        <taxon>Bacteria</taxon>
        <taxon>Bacillati</taxon>
        <taxon>Actinomycetota</taxon>
        <taxon>Actinomycetes</taxon>
        <taxon>Micrococcales</taxon>
        <taxon>Microbacteriaceae</taxon>
        <taxon>Mycetocola</taxon>
    </lineage>
</organism>
<dbReference type="Proteomes" id="UP000198867">
    <property type="component" value="Unassembled WGS sequence"/>
</dbReference>
<dbReference type="SUPFAM" id="SSF140566">
    <property type="entry name" value="FlgN-like"/>
    <property type="match status" value="1"/>
</dbReference>
<keyword evidence="3" id="KW-1185">Reference proteome</keyword>
<evidence type="ECO:0000256" key="1">
    <source>
        <dbReference type="ARBA" id="ARBA00022795"/>
    </source>
</evidence>
<evidence type="ECO:0000313" key="3">
    <source>
        <dbReference type="Proteomes" id="UP000198867"/>
    </source>
</evidence>
<sequence>MSEADIALLPRAASALPDGSRKLDDMGANELSALIWRERELLELLVFKLEVEHLLLTTGKTRWLHHATNEIEQVVASLRDVGLARSVEVSTVALTWGTSEDATLRHLIDHAPAGPWSDIFANHLAALTQLTADITVLRDTNERMLRAASRSTQETLAQASAESGVYNASGAADAQSSAARLFDKDL</sequence>
<dbReference type="Pfam" id="PF05130">
    <property type="entry name" value="FlgN"/>
    <property type="match status" value="1"/>
</dbReference>
<accession>A0A1I4YWH9</accession>
<keyword evidence="1" id="KW-1005">Bacterial flagellum biogenesis</keyword>